<dbReference type="AntiFam" id="ANF00076">
    <property type="entry name" value="Shadow ORF (opposite copA)"/>
</dbReference>
<protein>
    <submittedName>
        <fullName evidence="1">Uncharacterized protein</fullName>
    </submittedName>
</protein>
<proteinExistence type="predicted"/>
<comment type="caution">
    <text evidence="1">The sequence shown here is derived from an EMBL/GenBank/DDBJ whole genome shotgun (WGS) entry which is preliminary data.</text>
</comment>
<organism evidence="1">
    <name type="scientific">bioreactor metagenome</name>
    <dbReference type="NCBI Taxonomy" id="1076179"/>
    <lineage>
        <taxon>unclassified sequences</taxon>
        <taxon>metagenomes</taxon>
        <taxon>ecological metagenomes</taxon>
    </lineage>
</organism>
<reference evidence="1" key="1">
    <citation type="submission" date="2019-08" db="EMBL/GenBank/DDBJ databases">
        <authorList>
            <person name="Kucharzyk K."/>
            <person name="Murdoch R.W."/>
            <person name="Higgins S."/>
            <person name="Loffler F."/>
        </authorList>
    </citation>
    <scope>NUCLEOTIDE SEQUENCE</scope>
</reference>
<dbReference type="EMBL" id="VSSQ01001738">
    <property type="protein sequence ID" value="MPM10759.1"/>
    <property type="molecule type" value="Genomic_DNA"/>
</dbReference>
<gene>
    <name evidence="1" type="ORF">SDC9_57093</name>
</gene>
<accession>A0A644X3Z6</accession>
<name>A0A644X3Z6_9ZZZZ</name>
<sequence length="117" mass="13113">MGIFHQFDDLRKGCVFPDFFGPVLDGSVFVDAAADDGIPSFFLHRHALSCKHRFIDGCQAFRDCPIDSHLLAGTDNQNVPNHDGVQFDFLLIAVTDDAGCLRRQAHQFFDGLRRLAF</sequence>
<evidence type="ECO:0000313" key="1">
    <source>
        <dbReference type="EMBL" id="MPM10759.1"/>
    </source>
</evidence>
<dbReference type="AlphaFoldDB" id="A0A644X3Z6"/>